<dbReference type="Pfam" id="PF23445">
    <property type="entry name" value="WHD_SNRNP200"/>
    <property type="match status" value="2"/>
</dbReference>
<dbReference type="Pfam" id="PF02889">
    <property type="entry name" value="Sec63"/>
    <property type="match status" value="2"/>
</dbReference>
<dbReference type="FunFam" id="1.10.3380.10:FF:000009">
    <property type="entry name" value="DEAD/DEAH box helicase, putative"/>
    <property type="match status" value="1"/>
</dbReference>
<dbReference type="FunFam" id="3.40.50.300:FF:000231">
    <property type="entry name" value="Activating signal cointegrator 1 complex subunit 3"/>
    <property type="match status" value="1"/>
</dbReference>
<name>A0A2B7WV15_POLH7</name>
<dbReference type="InterPro" id="IPR035892">
    <property type="entry name" value="C2_domain_sf"/>
</dbReference>
<dbReference type="CDD" id="cd18022">
    <property type="entry name" value="DEXHc_ASCC3_2"/>
    <property type="match status" value="1"/>
</dbReference>
<dbReference type="Pfam" id="PF00270">
    <property type="entry name" value="DEAD"/>
    <property type="match status" value="2"/>
</dbReference>
<dbReference type="SUPFAM" id="SSF52540">
    <property type="entry name" value="P-loop containing nucleoside triphosphate hydrolases"/>
    <property type="match status" value="4"/>
</dbReference>
<protein>
    <recommendedName>
        <fullName evidence="10">Activating signal cointegrator 1 complex subunit 3</fullName>
    </recommendedName>
</protein>
<dbReference type="InterPro" id="IPR057842">
    <property type="entry name" value="WH_MER3"/>
</dbReference>
<evidence type="ECO:0000259" key="7">
    <source>
        <dbReference type="PROSITE" id="PS51194"/>
    </source>
</evidence>
<feature type="domain" description="Helicase C-terminal" evidence="7">
    <location>
        <begin position="1367"/>
        <end position="1561"/>
    </location>
</feature>
<dbReference type="SMART" id="SM00490">
    <property type="entry name" value="HELICc"/>
    <property type="match status" value="2"/>
</dbReference>
<dbReference type="SUPFAM" id="SSF46785">
    <property type="entry name" value="Winged helix' DNA-binding domain"/>
    <property type="match status" value="2"/>
</dbReference>
<dbReference type="OrthoDB" id="5575at2759"/>
<dbReference type="PIRSF" id="PIRSF039073">
    <property type="entry name" value="BRR2"/>
    <property type="match status" value="1"/>
</dbReference>
<dbReference type="FunFam" id="1.10.10.10:FF:000024">
    <property type="entry name" value="U5 small nuclear ribonucleoprotein helicase"/>
    <property type="match status" value="1"/>
</dbReference>
<dbReference type="InterPro" id="IPR027417">
    <property type="entry name" value="P-loop_NTPase"/>
</dbReference>
<evidence type="ECO:0000256" key="5">
    <source>
        <dbReference type="ARBA" id="ARBA00022840"/>
    </source>
</evidence>
<keyword evidence="4" id="KW-0347">Helicase</keyword>
<dbReference type="SMART" id="SM00973">
    <property type="entry name" value="Sec63"/>
    <property type="match status" value="2"/>
</dbReference>
<evidence type="ECO:0000256" key="1">
    <source>
        <dbReference type="ARBA" id="ARBA00010140"/>
    </source>
</evidence>
<dbReference type="Gene3D" id="2.60.40.150">
    <property type="entry name" value="C2 domain"/>
    <property type="match status" value="2"/>
</dbReference>
<dbReference type="Gene3D" id="1.10.3380.10">
    <property type="entry name" value="Sec63 N-terminal domain-like domain"/>
    <property type="match status" value="2"/>
</dbReference>
<keyword evidence="3" id="KW-0378">Hydrolase</keyword>
<dbReference type="CDD" id="cd18795">
    <property type="entry name" value="SF2_C_Ski2"/>
    <property type="match status" value="2"/>
</dbReference>
<dbReference type="Pfam" id="PF00271">
    <property type="entry name" value="Helicase_C"/>
    <property type="match status" value="2"/>
</dbReference>
<dbReference type="FunFam" id="1.10.3380.10:FF:000002">
    <property type="entry name" value="Activating signal cointegrator 1 complex subunit 3"/>
    <property type="match status" value="1"/>
</dbReference>
<dbReference type="PANTHER" id="PTHR47961:SF13">
    <property type="entry name" value="ACTIVATING SIGNAL COINTEGRATOR 1 COMPLEX SUBUNIT 3"/>
    <property type="match status" value="1"/>
</dbReference>
<dbReference type="Gene3D" id="1.10.10.10">
    <property type="entry name" value="Winged helix-like DNA-binding domain superfamily/Winged helix DNA-binding domain"/>
    <property type="match status" value="2"/>
</dbReference>
<dbReference type="PROSITE" id="PS51192">
    <property type="entry name" value="HELICASE_ATP_BIND_1"/>
    <property type="match status" value="2"/>
</dbReference>
<reference evidence="8 9" key="1">
    <citation type="submission" date="2017-10" db="EMBL/GenBank/DDBJ databases">
        <title>Comparative genomics in systemic dimorphic fungi from Ajellomycetaceae.</title>
        <authorList>
            <person name="Munoz J.F."/>
            <person name="Mcewen J.G."/>
            <person name="Clay O.K."/>
            <person name="Cuomo C.A."/>
        </authorList>
    </citation>
    <scope>NUCLEOTIDE SEQUENCE [LARGE SCALE GENOMIC DNA]</scope>
    <source>
        <strain evidence="8 9">UAMH7299</strain>
    </source>
</reference>
<dbReference type="InterPro" id="IPR003593">
    <property type="entry name" value="AAA+_ATPase"/>
</dbReference>
<dbReference type="InterPro" id="IPR014001">
    <property type="entry name" value="Helicase_ATP-bd"/>
</dbReference>
<sequence length="2009" mass="225459">MAATTDAQSQWLAQLATMRQAIADLKLPPHTQTDRYSADLGLDDDDFSSATDLVDDLWDIISQDDGTSDESDVVDAAAAAAGDYSNINGYDTLDKHDAYDQRWFNRKCQTLVDRNPALHASELQQQILAALASDTPADELQISLAEIVGFDDLDFVIDLIGHRHKIVSSPAAGDGPVESLLGKLHTKSQREQVLRQRDHEHKHAKLAAKQDREGPQYPHVYKAHHAGNTLSVNGRKYGLPVGTTHREEARYTEYSIPAAKVGTLGVGRKLVPISEMDGLCKGTFKGYKSLNRMQSLLYPVAYKTYENMLVCAPTGAGKTDAAMLTVLNVIAKHTVPSPIDFPDATEFAVKTEDFKIVYVAPMKALAAEVTEKLGKRLAWLGIQVRELTGDMQLTKKEIVQTQIIVTTPEKWDVVTRKSTGDTELVQKVRLLIIDEVHMLHDERGAVIESLVARTQRQVESTQSLIRIVGLSATLPNYIDVADFLKVNLMAGLFYFDASFRPVPLEQHFIGVKGDARSKKSRENLDIVVFEKVRDMLERGHQIMVFVHSRKDTVLTARLLHQMAVEDQCADLFSPLEHEKYSQALRDVKVSRGRELRELVPKGLGTHHAGMARSDRNLMERLFSEGVLKVLCCTATLAWGVNLPAAAVVIKGTQLYSAQEGKFIDLGILDVLQIFGRAGRPQFQDTGIGFICTTQNKLQHYISAVTSQEPIESRFSRKLVDNLNAEISLGTVTSVPEAVQWLGYSYLFVRMRRNPHTYGIDWAEIRDDPMLVQRRRELIINAARVLQKSQMIIFNERTEELRAKDVGRIASQYYVLQTSIEIFNTMMKPMGSDADVMKMISMSGEFDNIQSRENEFKELDKLRLDALQTEIEGSNDTPHAKTNILLQSYISKAKLEDFALVSDMAYVAQNAARIARSLFMIALNRRWGYQCQVLLSTCKSIEKQIWPFQHPFHQFNLPQPILKNLDEKFPASSIESLRDMEPAEIGSLVHNHRMGSVLSKLLDNFPTLSVEAEIAPLNRDVLRIRLFLYPEFRWNDRHHGTSEPYWIWVENSETSEIYHHEYFILSRKKLNDSHELNFTIPLSDPLPSQIYVRAISDRWLGAETVTPVSFQHLIRPDTESVYTDLLDLQPLPVSALKNPILEEIYGQRFQFFNPMQTQIFHMLYHTSANVLLGSPTGSGKTVAAELAMWWAFREKPGSKVVYIAPMKALVRERVQDWRKRLTGAMGLKLVELTGDNTPDTRTIRDADIIITTPEKWDGISRSWQTRDYVRQVSLVVIDEIHLLGGDRGPILEIIVSRMNYIASQRKGSVRLLGMSTACANATDLGNWLGVKEGEGLYNFRHSVRPVPLEIYIDGFPEQRGFCPLMQSMNRPTFLAIKNHSPEKPVIVFVASRRQTRLTAKDLINFCGMEDNPRRFVRMSEEDLQLNLSRVKDDALKEALSFGIGLHHAGLVESDRQLSEELFANNKIQILVATSTLAWGVNLPAHLVVVKGTQFFDAKIEGYKDMDLTDVLQMLGRAGRPQFDSSGIARIFTQDSKKAFYKHFLHTGFPVESTLHKVLDDHLGAEVSAGTVTTKQDALDYLTWTFFFRRLHKNPSYYGLEISADEHNTMAAQQLANDFMIDLVDKSLTELAESTCIQFDAATGVIDSTPFGKTMSYYYLSHKTIRYITTHAKPNPTFADALSWMCSATEFDELPVRHNEDLINAELARNLPLPISAMGDDSLPLWDPHIKAFLLLQAFMSRIELPISDYVGDQTSVLDQGIRVIQACIDLLAELGFVDACLMMMKVLQCIKCARWPDDHPLSILPGIDPAITQEKPNLQIPASLTALVSSPASLISSLPHTLHLPPQTSSQFSKALSSLPNLTISFTDLSSRGLTVLLTRHQPSTSYKRPRSGAAGGQVRIYAPNFPKPQTEGWFVLVTSVRGGAREELLALKRVSWAVAAQGNNNNRAQGNYNTSGVGERMVARARVRFADDGADEDRKAKGGKGEAEEAVRVRVVSDAYLGMEWVVDC</sequence>
<keyword evidence="5" id="KW-0067">ATP-binding</keyword>
<evidence type="ECO:0000256" key="4">
    <source>
        <dbReference type="ARBA" id="ARBA00022806"/>
    </source>
</evidence>
<dbReference type="PROSITE" id="PS51194">
    <property type="entry name" value="HELICASE_CTER"/>
    <property type="match status" value="2"/>
</dbReference>
<dbReference type="PANTHER" id="PTHR47961">
    <property type="entry name" value="DNA POLYMERASE THETA, PUTATIVE (AFU_ORTHOLOGUE AFUA_1G05260)-RELATED"/>
    <property type="match status" value="1"/>
</dbReference>
<dbReference type="InterPro" id="IPR036390">
    <property type="entry name" value="WH_DNA-bd_sf"/>
</dbReference>
<dbReference type="GO" id="GO:0032991">
    <property type="term" value="C:protein-containing complex"/>
    <property type="evidence" value="ECO:0007669"/>
    <property type="project" value="UniProtKB-ARBA"/>
</dbReference>
<comment type="caution">
    <text evidence="8">The sequence shown here is derived from an EMBL/GenBank/DDBJ whole genome shotgun (WGS) entry which is preliminary data.</text>
</comment>
<dbReference type="SMART" id="SM00487">
    <property type="entry name" value="DEXDc"/>
    <property type="match status" value="2"/>
</dbReference>
<keyword evidence="9" id="KW-1185">Reference proteome</keyword>
<dbReference type="SUPFAM" id="SSF81296">
    <property type="entry name" value="E set domains"/>
    <property type="match status" value="1"/>
</dbReference>
<dbReference type="GO" id="GO:0016787">
    <property type="term" value="F:hydrolase activity"/>
    <property type="evidence" value="ECO:0007669"/>
    <property type="project" value="UniProtKB-KW"/>
</dbReference>
<keyword evidence="2" id="KW-0547">Nucleotide-binding</keyword>
<evidence type="ECO:0000256" key="3">
    <source>
        <dbReference type="ARBA" id="ARBA00022801"/>
    </source>
</evidence>
<dbReference type="FunFam" id="1.10.150.20:FF:000004">
    <property type="entry name" value="U5 small nuclear ribonucleoprotein helicase"/>
    <property type="match status" value="1"/>
</dbReference>
<gene>
    <name evidence="8" type="ORF">AJ80_09192</name>
</gene>
<dbReference type="SMART" id="SM00382">
    <property type="entry name" value="AAA"/>
    <property type="match status" value="2"/>
</dbReference>
<dbReference type="EMBL" id="PDNA01000255">
    <property type="protein sequence ID" value="PGH00298.1"/>
    <property type="molecule type" value="Genomic_DNA"/>
</dbReference>
<feature type="domain" description="Helicase ATP-binding" evidence="6">
    <location>
        <begin position="299"/>
        <end position="492"/>
    </location>
</feature>
<evidence type="ECO:0000259" key="6">
    <source>
        <dbReference type="PROSITE" id="PS51192"/>
    </source>
</evidence>
<evidence type="ECO:0000256" key="2">
    <source>
        <dbReference type="ARBA" id="ARBA00022741"/>
    </source>
</evidence>
<dbReference type="InterPro" id="IPR004179">
    <property type="entry name" value="Sec63-dom"/>
</dbReference>
<feature type="domain" description="Helicase C-terminal" evidence="7">
    <location>
        <begin position="528"/>
        <end position="742"/>
    </location>
</feature>
<dbReference type="InterPro" id="IPR036388">
    <property type="entry name" value="WH-like_DNA-bd_sf"/>
</dbReference>
<dbReference type="InterPro" id="IPR050474">
    <property type="entry name" value="Hel308_SKI2-like"/>
</dbReference>
<dbReference type="InterPro" id="IPR014756">
    <property type="entry name" value="Ig_E-set"/>
</dbReference>
<evidence type="ECO:0008006" key="10">
    <source>
        <dbReference type="Google" id="ProtNLM"/>
    </source>
</evidence>
<dbReference type="FunFam" id="3.40.50.300:FF:000198">
    <property type="entry name" value="Activating signal cointegrator 1 complex subunit"/>
    <property type="match status" value="1"/>
</dbReference>
<comment type="similarity">
    <text evidence="1">Belongs to the helicase family. SKI2 subfamily.</text>
</comment>
<dbReference type="Gene3D" id="1.10.150.20">
    <property type="entry name" value="5' to 3' exonuclease, C-terminal subdomain"/>
    <property type="match status" value="1"/>
</dbReference>
<dbReference type="GO" id="GO:0005524">
    <property type="term" value="F:ATP binding"/>
    <property type="evidence" value="ECO:0007669"/>
    <property type="project" value="UniProtKB-KW"/>
</dbReference>
<dbReference type="FunFam" id="3.40.50.300:FF:000102">
    <property type="entry name" value="RNA helicase, activating signal cointegrator 1"/>
    <property type="match status" value="1"/>
</dbReference>
<accession>A0A2B7WV15</accession>
<proteinExistence type="inferred from homology"/>
<dbReference type="Proteomes" id="UP000224634">
    <property type="component" value="Unassembled WGS sequence"/>
</dbReference>
<dbReference type="GO" id="GO:0003676">
    <property type="term" value="F:nucleic acid binding"/>
    <property type="evidence" value="ECO:0007669"/>
    <property type="project" value="InterPro"/>
</dbReference>
<dbReference type="STRING" id="1447883.A0A2B7WV15"/>
<dbReference type="GO" id="GO:0004386">
    <property type="term" value="F:helicase activity"/>
    <property type="evidence" value="ECO:0007669"/>
    <property type="project" value="UniProtKB-KW"/>
</dbReference>
<dbReference type="SUPFAM" id="SSF158702">
    <property type="entry name" value="Sec63 N-terminal domain-like"/>
    <property type="match status" value="2"/>
</dbReference>
<evidence type="ECO:0000313" key="9">
    <source>
        <dbReference type="Proteomes" id="UP000224634"/>
    </source>
</evidence>
<dbReference type="FunFam" id="2.60.40.150:FF:000004">
    <property type="entry name" value="RNA helicase, activating signal cointegrator 1"/>
    <property type="match status" value="1"/>
</dbReference>
<dbReference type="CDD" id="cd18020">
    <property type="entry name" value="DEXHc_ASCC3_1"/>
    <property type="match status" value="1"/>
</dbReference>
<feature type="domain" description="Helicase ATP-binding" evidence="6">
    <location>
        <begin position="1160"/>
        <end position="1335"/>
    </location>
</feature>
<dbReference type="FunFam" id="1.10.10.10:FF:000012">
    <property type="entry name" value="U5 small nuclear ribonucleoprotein helicase"/>
    <property type="match status" value="1"/>
</dbReference>
<dbReference type="FunFam" id="3.40.50.300:FF:000062">
    <property type="entry name" value="U5 small nuclear ribonucleoprotein helicase"/>
    <property type="match status" value="1"/>
</dbReference>
<dbReference type="InterPro" id="IPR011545">
    <property type="entry name" value="DEAD/DEAH_box_helicase_dom"/>
</dbReference>
<organism evidence="8 9">
    <name type="scientific">Polytolypa hystricis (strain UAMH7299)</name>
    <dbReference type="NCBI Taxonomy" id="1447883"/>
    <lineage>
        <taxon>Eukaryota</taxon>
        <taxon>Fungi</taxon>
        <taxon>Dikarya</taxon>
        <taxon>Ascomycota</taxon>
        <taxon>Pezizomycotina</taxon>
        <taxon>Eurotiomycetes</taxon>
        <taxon>Eurotiomycetidae</taxon>
        <taxon>Onygenales</taxon>
        <taxon>Onygenales incertae sedis</taxon>
        <taxon>Polytolypa</taxon>
    </lineage>
</organism>
<dbReference type="InterPro" id="IPR001650">
    <property type="entry name" value="Helicase_C-like"/>
</dbReference>
<dbReference type="Gene3D" id="3.40.50.300">
    <property type="entry name" value="P-loop containing nucleotide triphosphate hydrolases"/>
    <property type="match status" value="4"/>
</dbReference>
<evidence type="ECO:0000313" key="8">
    <source>
        <dbReference type="EMBL" id="PGH00298.1"/>
    </source>
</evidence>